<evidence type="ECO:0008006" key="5">
    <source>
        <dbReference type="Google" id="ProtNLM"/>
    </source>
</evidence>
<organism evidence="3 4">
    <name type="scientific">Nesterenkonia aerolata</name>
    <dbReference type="NCBI Taxonomy" id="3074079"/>
    <lineage>
        <taxon>Bacteria</taxon>
        <taxon>Bacillati</taxon>
        <taxon>Actinomycetota</taxon>
        <taxon>Actinomycetes</taxon>
        <taxon>Micrococcales</taxon>
        <taxon>Micrococcaceae</taxon>
        <taxon>Nesterenkonia</taxon>
    </lineage>
</organism>
<protein>
    <recommendedName>
        <fullName evidence="5">DUF2267 domain-containing protein</fullName>
    </recommendedName>
</protein>
<feature type="compositionally biased region" description="Low complexity" evidence="1">
    <location>
        <begin position="9"/>
        <end position="20"/>
    </location>
</feature>
<gene>
    <name evidence="3" type="ORF">RIL96_06950</name>
</gene>
<evidence type="ECO:0000313" key="4">
    <source>
        <dbReference type="Proteomes" id="UP001251870"/>
    </source>
</evidence>
<evidence type="ECO:0000313" key="3">
    <source>
        <dbReference type="EMBL" id="MDR8019302.1"/>
    </source>
</evidence>
<feature type="transmembrane region" description="Helical" evidence="2">
    <location>
        <begin position="238"/>
        <end position="260"/>
    </location>
</feature>
<name>A0ABU2DS21_9MICC</name>
<dbReference type="Proteomes" id="UP001251870">
    <property type="component" value="Unassembled WGS sequence"/>
</dbReference>
<feature type="transmembrane region" description="Helical" evidence="2">
    <location>
        <begin position="206"/>
        <end position="226"/>
    </location>
</feature>
<proteinExistence type="predicted"/>
<comment type="caution">
    <text evidence="3">The sequence shown here is derived from an EMBL/GenBank/DDBJ whole genome shotgun (WGS) entry which is preliminary data.</text>
</comment>
<feature type="region of interest" description="Disordered" evidence="1">
    <location>
        <begin position="1"/>
        <end position="32"/>
    </location>
</feature>
<sequence length="373" mass="40647">MTQERDDANGTTQETENQGQTERRSSAGTTRTVAIYSDPGRTSMMVRRLLDEPAQSWRLDSEVVHQQILLPLRADGTLDLDTVQQWVREDSSDIAVVITEIPRVGSVGPKSVELDFDRGLAVISLPVLGPVAVKRSLRRDLDRAMEALEHDSVEQVRAHGGLPCRVAEDAEDNSVYVTPKLTFPGRIWTMLGIAVANEPLWALARLSGVFAAASATAAFGIFYNAIWDMANTISPLRLGSVTVAAITIVVAWLILSNGLWERARSVGGRRLAVIYNASTVLSLVVSVTVLYASLFLAILALSLVLIDPQFMADNVDVDHAGEFVSYLRIAWLAASLGTVAGAIGSNFDSDDAVRKLTQGTREQERYPRDEEQG</sequence>
<keyword evidence="2" id="KW-1133">Transmembrane helix</keyword>
<accession>A0ABU2DS21</accession>
<evidence type="ECO:0000256" key="1">
    <source>
        <dbReference type="SAM" id="MobiDB-lite"/>
    </source>
</evidence>
<feature type="transmembrane region" description="Helical" evidence="2">
    <location>
        <begin position="280"/>
        <end position="306"/>
    </location>
</feature>
<dbReference type="EMBL" id="JAVKGR010000006">
    <property type="protein sequence ID" value="MDR8019302.1"/>
    <property type="molecule type" value="Genomic_DNA"/>
</dbReference>
<dbReference type="RefSeq" id="WP_310548290.1">
    <property type="nucleotide sequence ID" value="NZ_JAVKGR010000006.1"/>
</dbReference>
<keyword evidence="2" id="KW-0472">Membrane</keyword>
<keyword evidence="2" id="KW-0812">Transmembrane</keyword>
<reference evidence="3 4" key="1">
    <citation type="submission" date="2023-09" db="EMBL/GenBank/DDBJ databases">
        <title>Description of three actinobacteria isolated from air of manufacturing shop in a pharmaceutical factory.</title>
        <authorList>
            <person name="Zhang D.-F."/>
        </authorList>
    </citation>
    <scope>NUCLEOTIDE SEQUENCE [LARGE SCALE GENOMIC DNA]</scope>
    <source>
        <strain evidence="3 4">LY-0111</strain>
    </source>
</reference>
<evidence type="ECO:0000256" key="2">
    <source>
        <dbReference type="SAM" id="Phobius"/>
    </source>
</evidence>
<feature type="transmembrane region" description="Helical" evidence="2">
    <location>
        <begin position="326"/>
        <end position="347"/>
    </location>
</feature>
<keyword evidence="4" id="KW-1185">Reference proteome</keyword>